<sequence length="756" mass="87539">MEGILDEELKAYSDGEVHSESEQEEEDYKEVSAMEIEEKETEMTTTKEKKKADSGNLRPPVPYDATRTVRWPKIKPPKKEYYKANKALPEPEFQKVDERTMTNMISFWNHRRDDRKDYQIYGGFCVQDDLKVITPVKPLPQKEDKRIHTPLRGNTGDVREAEWLKQKEEDEIEEVEEEDEKIGRTRTQTLPQPFVFDFTLKNTKPKPGDEEVKPRMTPPKVVRCDPGQRPVYQDENVYSYRMFRYVIAAPPPQSERKLSEEDRQREFVFTGVSTQSGVRGSIEITRGIFLPVGALHARLRGRTETRTAAYMLDYMTYLAHAVKDTSKWPPWATDLLKRLREKNTQLKTKHVQNIFDGSHIRIRDDTGRWSDGATWKFFGTVFDPNGSLEHTPSNPEFPIPEVIFQRWCDVAQMASSPIKESFSVNARFWKFPNLDTSQRITLYYAPPFGLAANLAWALARQDPVAELISDTLGLDKNASEFDLDSFNLAIIKAWREAVNTAHNKVCDDMKIHFKDLPKDKEYMFEKWAIAGSFDLENRAVEYLGCHPQKFYTVYITKADMDRMKKNWEYAPKKRNSTVSNMPDPWDTSPDGKVIPDSGVDDTRTLITTNKVLQASRVPRKPTQNSVMKVGAPSIAKALNWKEEAKGHGDEHDDKRAAEKDDFNYKLTKTEAVVLLILMMNSDGRESKAFVKAEDTQAIAEEQSNDQEQYEEEKDNISEEDNSSKKDIFYGFMNQEYDFRDDKTQIINYDEEEDLEK</sequence>
<feature type="region of interest" description="Disordered" evidence="2">
    <location>
        <begin position="701"/>
        <end position="724"/>
    </location>
</feature>
<dbReference type="AlphaFoldDB" id="S8AAE5"/>
<name>S8AAE5_DACHA</name>
<dbReference type="eggNOG" id="ENOG502SX2R">
    <property type="taxonomic scope" value="Eukaryota"/>
</dbReference>
<feature type="region of interest" description="Disordered" evidence="2">
    <location>
        <begin position="574"/>
        <end position="599"/>
    </location>
</feature>
<dbReference type="OrthoDB" id="5410659at2759"/>
<keyword evidence="1" id="KW-0175">Coiled coil</keyword>
<feature type="coiled-coil region" evidence="1">
    <location>
        <begin position="158"/>
        <end position="185"/>
    </location>
</feature>
<comment type="caution">
    <text evidence="3">The sequence shown here is derived from an EMBL/GenBank/DDBJ whole genome shotgun (WGS) entry which is preliminary data.</text>
</comment>
<evidence type="ECO:0000256" key="2">
    <source>
        <dbReference type="SAM" id="MobiDB-lite"/>
    </source>
</evidence>
<evidence type="ECO:0000313" key="3">
    <source>
        <dbReference type="EMBL" id="EPS39874.1"/>
    </source>
</evidence>
<dbReference type="Proteomes" id="UP000015100">
    <property type="component" value="Unassembled WGS sequence"/>
</dbReference>
<accession>S8AAE5</accession>
<protein>
    <submittedName>
        <fullName evidence="3">Uncharacterized protein</fullName>
    </submittedName>
</protein>
<feature type="compositionally biased region" description="Acidic residues" evidence="2">
    <location>
        <begin position="702"/>
        <end position="720"/>
    </location>
</feature>
<reference evidence="3 4" key="1">
    <citation type="journal article" date="2013" name="PLoS Genet.">
        <title>Genomic mechanisms accounting for the adaptation to parasitism in nematode-trapping fungi.</title>
        <authorList>
            <person name="Meerupati T."/>
            <person name="Andersson K.M."/>
            <person name="Friman E."/>
            <person name="Kumar D."/>
            <person name="Tunlid A."/>
            <person name="Ahren D."/>
        </authorList>
    </citation>
    <scope>NUCLEOTIDE SEQUENCE [LARGE SCALE GENOMIC DNA]</scope>
    <source>
        <strain evidence="3 4">CBS 200.50</strain>
    </source>
</reference>
<dbReference type="HOGENOM" id="CLU_368425_0_0_1"/>
<evidence type="ECO:0000256" key="1">
    <source>
        <dbReference type="SAM" id="Coils"/>
    </source>
</evidence>
<keyword evidence="4" id="KW-1185">Reference proteome</keyword>
<feature type="region of interest" description="Disordered" evidence="2">
    <location>
        <begin position="1"/>
        <end position="70"/>
    </location>
</feature>
<gene>
    <name evidence="3" type="ORF">H072_6332</name>
</gene>
<evidence type="ECO:0000313" key="4">
    <source>
        <dbReference type="Proteomes" id="UP000015100"/>
    </source>
</evidence>
<reference evidence="4" key="2">
    <citation type="submission" date="2013-04" db="EMBL/GenBank/DDBJ databases">
        <title>Genomic mechanisms accounting for the adaptation to parasitism in nematode-trapping fungi.</title>
        <authorList>
            <person name="Ahren D.G."/>
        </authorList>
    </citation>
    <scope>NUCLEOTIDE SEQUENCE [LARGE SCALE GENOMIC DNA]</scope>
    <source>
        <strain evidence="4">CBS 200.50</strain>
    </source>
</reference>
<dbReference type="EMBL" id="AQGS01000443">
    <property type="protein sequence ID" value="EPS39874.1"/>
    <property type="molecule type" value="Genomic_DNA"/>
</dbReference>
<proteinExistence type="predicted"/>
<feature type="compositionally biased region" description="Basic and acidic residues" evidence="2">
    <location>
        <begin position="41"/>
        <end position="53"/>
    </location>
</feature>
<feature type="compositionally biased region" description="Basic and acidic residues" evidence="2">
    <location>
        <begin position="7"/>
        <end position="21"/>
    </location>
</feature>
<feature type="region of interest" description="Disordered" evidence="2">
    <location>
        <begin position="199"/>
        <end position="228"/>
    </location>
</feature>
<organism evidence="3 4">
    <name type="scientific">Dactylellina haptotyla (strain CBS 200.50)</name>
    <name type="common">Nematode-trapping fungus</name>
    <name type="synonym">Monacrosporium haptotylum</name>
    <dbReference type="NCBI Taxonomy" id="1284197"/>
    <lineage>
        <taxon>Eukaryota</taxon>
        <taxon>Fungi</taxon>
        <taxon>Dikarya</taxon>
        <taxon>Ascomycota</taxon>
        <taxon>Pezizomycotina</taxon>
        <taxon>Orbiliomycetes</taxon>
        <taxon>Orbiliales</taxon>
        <taxon>Orbiliaceae</taxon>
        <taxon>Dactylellina</taxon>
    </lineage>
</organism>